<keyword evidence="2 4" id="KW-0732">Signal</keyword>
<dbReference type="Gene3D" id="3.40.50.2300">
    <property type="match status" value="2"/>
</dbReference>
<organism evidence="6 7">
    <name type="scientific">Tessaracoccus rhinocerotis</name>
    <dbReference type="NCBI Taxonomy" id="1689449"/>
    <lineage>
        <taxon>Bacteria</taxon>
        <taxon>Bacillati</taxon>
        <taxon>Actinomycetota</taxon>
        <taxon>Actinomycetes</taxon>
        <taxon>Propionibacteriales</taxon>
        <taxon>Propionibacteriaceae</taxon>
        <taxon>Tessaracoccus</taxon>
    </lineage>
</organism>
<dbReference type="PROSITE" id="PS51318">
    <property type="entry name" value="TAT"/>
    <property type="match status" value="1"/>
</dbReference>
<dbReference type="PANTHER" id="PTHR30036">
    <property type="entry name" value="D-XYLOSE-BINDING PERIPLASMIC PROTEIN"/>
    <property type="match status" value="1"/>
</dbReference>
<feature type="region of interest" description="Disordered" evidence="3">
    <location>
        <begin position="26"/>
        <end position="58"/>
    </location>
</feature>
<dbReference type="AlphaFoldDB" id="A0A553K3X4"/>
<evidence type="ECO:0000256" key="1">
    <source>
        <dbReference type="ARBA" id="ARBA00004196"/>
    </source>
</evidence>
<dbReference type="Proteomes" id="UP000317638">
    <property type="component" value="Unassembled WGS sequence"/>
</dbReference>
<dbReference type="SUPFAM" id="SSF53822">
    <property type="entry name" value="Periplasmic binding protein-like I"/>
    <property type="match status" value="1"/>
</dbReference>
<gene>
    <name evidence="6" type="ORF">FOJ82_00260</name>
</gene>
<sequence>MNITRRQILIGSTVSAALAALTACSSERGGTPAADDPTDGTTDTATDPTTGTTEEQAPAEDILIGIAMPTKSLERWNRDGAHLESLLKEKGFRTSLQFADDKQDQQNNQVQNMINDGAKIVVIASIDGTALGPVLQQAADREVAVIAYDRLINGSEHVDYYATFDNYKVGQLQGQFIIDNMEDYRGEDGTINMEPFAGSPDDNNARYFFAGAWDLVSPLVASGELTVPSGKAPADLDGWTGIGIPGWKSETAQSEIENRLNSFYTDGKKVNIVLSPNDSLALGIEQGLDGAGYTPGEDWPLVTGQDADLANVKNMLIDKQAMTVWKDTRRLGDQVAVMIEQIIGGTEVEVNDTETYDNGVKVVPTFMVEPEVVTKDTVEEKLVDSEFYSAEDLGL</sequence>
<evidence type="ECO:0000256" key="3">
    <source>
        <dbReference type="SAM" id="MobiDB-lite"/>
    </source>
</evidence>
<dbReference type="CDD" id="cd19994">
    <property type="entry name" value="PBP1_ChvE"/>
    <property type="match status" value="1"/>
</dbReference>
<dbReference type="RefSeq" id="WP_143936477.1">
    <property type="nucleotide sequence ID" value="NZ_VKKG01000001.1"/>
</dbReference>
<feature type="signal peptide" evidence="4">
    <location>
        <begin position="1"/>
        <end position="19"/>
    </location>
</feature>
<comment type="caution">
    <text evidence="6">The sequence shown here is derived from an EMBL/GenBank/DDBJ whole genome shotgun (WGS) entry which is preliminary data.</text>
</comment>
<dbReference type="Pfam" id="PF13407">
    <property type="entry name" value="Peripla_BP_4"/>
    <property type="match status" value="1"/>
</dbReference>
<feature type="compositionally biased region" description="Low complexity" evidence="3">
    <location>
        <begin position="26"/>
        <end position="53"/>
    </location>
</feature>
<comment type="subcellular location">
    <subcellularLocation>
        <location evidence="1">Cell envelope</location>
    </subcellularLocation>
</comment>
<dbReference type="GO" id="GO:0030288">
    <property type="term" value="C:outer membrane-bounded periplasmic space"/>
    <property type="evidence" value="ECO:0007669"/>
    <property type="project" value="TreeGrafter"/>
</dbReference>
<evidence type="ECO:0000259" key="5">
    <source>
        <dbReference type="Pfam" id="PF13407"/>
    </source>
</evidence>
<evidence type="ECO:0000313" key="7">
    <source>
        <dbReference type="Proteomes" id="UP000317638"/>
    </source>
</evidence>
<proteinExistence type="predicted"/>
<evidence type="ECO:0000256" key="4">
    <source>
        <dbReference type="SAM" id="SignalP"/>
    </source>
</evidence>
<keyword evidence="7" id="KW-1185">Reference proteome</keyword>
<feature type="domain" description="Periplasmic binding protein" evidence="5">
    <location>
        <begin position="64"/>
        <end position="346"/>
    </location>
</feature>
<dbReference type="EMBL" id="VKKG01000001">
    <property type="protein sequence ID" value="TRY19388.1"/>
    <property type="molecule type" value="Genomic_DNA"/>
</dbReference>
<accession>A0A553K3X4</accession>
<name>A0A553K3X4_9ACTN</name>
<protein>
    <submittedName>
        <fullName evidence="6">Sugar ABC transporter substrate-binding protein</fullName>
    </submittedName>
</protein>
<dbReference type="GO" id="GO:0030246">
    <property type="term" value="F:carbohydrate binding"/>
    <property type="evidence" value="ECO:0007669"/>
    <property type="project" value="TreeGrafter"/>
</dbReference>
<dbReference type="PANTHER" id="PTHR30036:SF1">
    <property type="entry name" value="D-XYLOSE-BINDING PERIPLASMIC PROTEIN"/>
    <property type="match status" value="1"/>
</dbReference>
<dbReference type="InterPro" id="IPR028082">
    <property type="entry name" value="Peripla_BP_I"/>
</dbReference>
<reference evidence="6 7" key="1">
    <citation type="submission" date="2019-07" db="EMBL/GenBank/DDBJ databases">
        <authorList>
            <person name="Zhou L.-Y."/>
        </authorList>
    </citation>
    <scope>NUCLEOTIDE SEQUENCE [LARGE SCALE GENOMIC DNA]</scope>
    <source>
        <strain evidence="6 7">YIM 101269</strain>
    </source>
</reference>
<dbReference type="InterPro" id="IPR025997">
    <property type="entry name" value="SBP_2_dom"/>
</dbReference>
<evidence type="ECO:0000256" key="2">
    <source>
        <dbReference type="ARBA" id="ARBA00022729"/>
    </source>
</evidence>
<evidence type="ECO:0000313" key="6">
    <source>
        <dbReference type="EMBL" id="TRY19388.1"/>
    </source>
</evidence>
<feature type="chain" id="PRO_5038509503" evidence="4">
    <location>
        <begin position="20"/>
        <end position="395"/>
    </location>
</feature>
<dbReference type="OrthoDB" id="9773673at2"/>
<dbReference type="InterPro" id="IPR050555">
    <property type="entry name" value="Bact_Solute-Bind_Prot2"/>
</dbReference>
<dbReference type="InterPro" id="IPR006311">
    <property type="entry name" value="TAT_signal"/>
</dbReference>
<dbReference type="PROSITE" id="PS51257">
    <property type="entry name" value="PROKAR_LIPOPROTEIN"/>
    <property type="match status" value="1"/>
</dbReference>